<evidence type="ECO:0000256" key="2">
    <source>
        <dbReference type="ARBA" id="ARBA00022741"/>
    </source>
</evidence>
<dbReference type="KEGG" id="ago:AGOS_ADL109W"/>
<dbReference type="HOGENOM" id="CLU_000688_15_2_1"/>
<dbReference type="GO" id="GO:0005524">
    <property type="term" value="F:ATP binding"/>
    <property type="evidence" value="ECO:0007669"/>
    <property type="project" value="UniProtKB-KW"/>
</dbReference>
<keyword evidence="3" id="KW-0067">ATP-binding</keyword>
<feature type="region of interest" description="Disordered" evidence="4">
    <location>
        <begin position="321"/>
        <end position="355"/>
    </location>
</feature>
<dbReference type="STRING" id="284811.Q75AN1"/>
<dbReference type="Pfam" id="PF17862">
    <property type="entry name" value="AAA_lid_3"/>
    <property type="match status" value="1"/>
</dbReference>
<organism evidence="6 7">
    <name type="scientific">Eremothecium gossypii (strain ATCC 10895 / CBS 109.51 / FGSC 9923 / NRRL Y-1056)</name>
    <name type="common">Yeast</name>
    <name type="synonym">Ashbya gossypii</name>
    <dbReference type="NCBI Taxonomy" id="284811"/>
    <lineage>
        <taxon>Eukaryota</taxon>
        <taxon>Fungi</taxon>
        <taxon>Dikarya</taxon>
        <taxon>Ascomycota</taxon>
        <taxon>Saccharomycotina</taxon>
        <taxon>Saccharomycetes</taxon>
        <taxon>Saccharomycetales</taxon>
        <taxon>Saccharomycetaceae</taxon>
        <taxon>Eremothecium</taxon>
    </lineage>
</organism>
<feature type="compositionally biased region" description="Basic and acidic residues" evidence="4">
    <location>
        <begin position="109"/>
        <end position="119"/>
    </location>
</feature>
<feature type="region of interest" description="Disordered" evidence="4">
    <location>
        <begin position="247"/>
        <end position="291"/>
    </location>
</feature>
<gene>
    <name evidence="6" type="ORF">AGOS_ADL109W</name>
</gene>
<feature type="compositionally biased region" description="Acidic residues" evidence="4">
    <location>
        <begin position="208"/>
        <end position="220"/>
    </location>
</feature>
<dbReference type="InterPro" id="IPR041569">
    <property type="entry name" value="AAA_lid_3"/>
</dbReference>
<dbReference type="FunFam" id="3.40.50.300:FF:000093">
    <property type="entry name" value="Fidgetin-like 1"/>
    <property type="match status" value="1"/>
</dbReference>
<dbReference type="InterPro" id="IPR003959">
    <property type="entry name" value="ATPase_AAA_core"/>
</dbReference>
<dbReference type="SMART" id="SM00382">
    <property type="entry name" value="AAA"/>
    <property type="match status" value="1"/>
</dbReference>
<protein>
    <submittedName>
        <fullName evidence="6">ADL109Wp</fullName>
    </submittedName>
</protein>
<keyword evidence="2" id="KW-0547">Nucleotide-binding</keyword>
<dbReference type="CDD" id="cd19509">
    <property type="entry name" value="RecA-like_VPS4-like"/>
    <property type="match status" value="1"/>
</dbReference>
<dbReference type="InterPro" id="IPR027417">
    <property type="entry name" value="P-loop_NTPase"/>
</dbReference>
<dbReference type="Pfam" id="PF09336">
    <property type="entry name" value="Vps4_C"/>
    <property type="match status" value="1"/>
</dbReference>
<dbReference type="PANTHER" id="PTHR23074:SF17">
    <property type="entry name" value="FIDGETIN-LIKE PROTEIN 1"/>
    <property type="match status" value="1"/>
</dbReference>
<comment type="similarity">
    <text evidence="1">Belongs to the AAA ATPase family.</text>
</comment>
<dbReference type="GO" id="GO:0005634">
    <property type="term" value="C:nucleus"/>
    <property type="evidence" value="ECO:0000318"/>
    <property type="project" value="GO_Central"/>
</dbReference>
<dbReference type="GO" id="GO:0051013">
    <property type="term" value="P:microtubule severing"/>
    <property type="evidence" value="ECO:0000318"/>
    <property type="project" value="GO_Central"/>
</dbReference>
<proteinExistence type="inferred from homology"/>
<dbReference type="Proteomes" id="UP000000591">
    <property type="component" value="Chromosome IV"/>
</dbReference>
<dbReference type="Gene3D" id="1.10.8.60">
    <property type="match status" value="1"/>
</dbReference>
<feature type="compositionally biased region" description="Low complexity" evidence="4">
    <location>
        <begin position="121"/>
        <end position="145"/>
    </location>
</feature>
<dbReference type="OrthoDB" id="10251136at2759"/>
<evidence type="ECO:0000256" key="3">
    <source>
        <dbReference type="ARBA" id="ARBA00022840"/>
    </source>
</evidence>
<feature type="region of interest" description="Disordered" evidence="4">
    <location>
        <begin position="109"/>
        <end position="168"/>
    </location>
</feature>
<feature type="compositionally biased region" description="Basic residues" evidence="4">
    <location>
        <begin position="332"/>
        <end position="345"/>
    </location>
</feature>
<reference evidence="7" key="2">
    <citation type="journal article" date="2013" name="G3 (Bethesda)">
        <title>Genomes of Ashbya fungi isolated from insects reveal four mating-type loci, numerous translocations, lack of transposons, and distinct gene duplications.</title>
        <authorList>
            <person name="Dietrich F.S."/>
            <person name="Voegeli S."/>
            <person name="Kuo S."/>
            <person name="Philippsen P."/>
        </authorList>
    </citation>
    <scope>GENOME REANNOTATION</scope>
    <source>
        <strain evidence="7">ATCC 10895 / CBS 109.51 / FGSC 9923 / NRRL Y-1056</strain>
    </source>
</reference>
<dbReference type="GO" id="GO:0005737">
    <property type="term" value="C:cytoplasm"/>
    <property type="evidence" value="ECO:0000318"/>
    <property type="project" value="GO_Central"/>
</dbReference>
<evidence type="ECO:0000256" key="1">
    <source>
        <dbReference type="ARBA" id="ARBA00006914"/>
    </source>
</evidence>
<name>Q75AN1_EREGS</name>
<dbReference type="RefSeq" id="NP_983987.2">
    <property type="nucleotide sequence ID" value="NM_209340.2"/>
</dbReference>
<dbReference type="GO" id="GO:0008568">
    <property type="term" value="F:microtubule severing ATPase activity"/>
    <property type="evidence" value="ECO:0000318"/>
    <property type="project" value="GO_Central"/>
</dbReference>
<reference evidence="6 7" key="1">
    <citation type="journal article" date="2004" name="Science">
        <title>The Ashbya gossypii genome as a tool for mapping the ancient Saccharomyces cerevisiae genome.</title>
        <authorList>
            <person name="Dietrich F.S."/>
            <person name="Voegeli S."/>
            <person name="Brachat S."/>
            <person name="Lerch A."/>
            <person name="Gates K."/>
            <person name="Steiner S."/>
            <person name="Mohr C."/>
            <person name="Pohlmann R."/>
            <person name="Luedi P."/>
            <person name="Choi S."/>
            <person name="Wing R.A."/>
            <person name="Flavier A."/>
            <person name="Gaffney T.D."/>
            <person name="Philippsen P."/>
        </authorList>
    </citation>
    <scope>NUCLEOTIDE SEQUENCE [LARGE SCALE GENOMIC DNA]</scope>
    <source>
        <strain evidence="7">ATCC 10895 / CBS 109.51 / FGSC 9923 / NRRL Y-1056</strain>
    </source>
</reference>
<dbReference type="AlphaFoldDB" id="Q75AN1"/>
<feature type="compositionally biased region" description="Low complexity" evidence="4">
    <location>
        <begin position="154"/>
        <end position="168"/>
    </location>
</feature>
<evidence type="ECO:0000313" key="7">
    <source>
        <dbReference type="Proteomes" id="UP000000591"/>
    </source>
</evidence>
<dbReference type="InterPro" id="IPR003593">
    <property type="entry name" value="AAA+_ATPase"/>
</dbReference>
<dbReference type="InterPro" id="IPR050304">
    <property type="entry name" value="MT-severing_AAA_ATPase"/>
</dbReference>
<feature type="compositionally biased region" description="Low complexity" evidence="4">
    <location>
        <begin position="321"/>
        <end position="331"/>
    </location>
</feature>
<dbReference type="InterPro" id="IPR003960">
    <property type="entry name" value="ATPase_AAA_CS"/>
</dbReference>
<evidence type="ECO:0000259" key="5">
    <source>
        <dbReference type="SMART" id="SM00382"/>
    </source>
</evidence>
<dbReference type="SUPFAM" id="SSF52540">
    <property type="entry name" value="P-loop containing nucleoside triphosphate hydrolases"/>
    <property type="match status" value="1"/>
</dbReference>
<dbReference type="Gene3D" id="3.40.50.300">
    <property type="entry name" value="P-loop containing nucleotide triphosphate hydrolases"/>
    <property type="match status" value="1"/>
</dbReference>
<evidence type="ECO:0000256" key="4">
    <source>
        <dbReference type="SAM" id="MobiDB-lite"/>
    </source>
</evidence>
<sequence length="738" mass="80329">MDGGSNAIGLLSRLSRRMKKPQQPLTDLTQLYSDVANETITNLGLEERGEIKRAYQGWKALQTHVLYELGRIERSYPQVHLYNSEEMGLQSGVQELYTKLQVHMERVGRLYETEGDRGRQTRSGTTQSGSSGSKAGSIGGTTLLRTLRRPPPAEEASARPGATEPAAAPAREADQFFGFDEDVNLIDLSDEGESPRGGSKNPFITGSPEEEGDGSDYEFNVDDYFNHYLEGDEDETPLGAKLERLSLESSEPPPVLATKARAEPSQSRAPANRGHYRAGPRAASSTASLGNLGRPCSAPTVDGANLSTQAARNAVQPVAAAAASSGNIPAARRARPERRRVKTQVRRPGGGSGHAVTSRYIVYRKSATQKATPVGTPGGTPPLGVKGEPVPNSWHATPCGSPAASLTKDINEEAYSEDLKEEMEAGIIDSLRGVDKTAAKQIFSEIVVRGDEVHWDDIAGLDSAKNSLKEAVVYPFLRPDLFRGLREPVRGMLLFGPPGTGKTMLARAVATESHSTFFSISASTLTSKYLGESEKLVRALFAVARKLSPSIIFVDEIDSILGSRNNNSEHEASRRIKTEFLVQWSALSNAAAANEANEEDERVLVLAATNLPWCIDEAARRRFVKRQYIPLPEGETRRLQIERLLSKQKHTLTEEGFAELIRLTEGYSGSDITSLAKDAAMGPLRELGDNLLMTPRENIRPIALEDFINSLNYIKPSVSPEGLLQYENWADKFGSSGV</sequence>
<accession>Q75AN1</accession>
<dbReference type="InParanoid" id="Q75AN1"/>
<keyword evidence="7" id="KW-1185">Reference proteome</keyword>
<dbReference type="Pfam" id="PF00004">
    <property type="entry name" value="AAA"/>
    <property type="match status" value="1"/>
</dbReference>
<dbReference type="FunFam" id="1.10.8.60:FF:000022">
    <property type="entry name" value="Fidgetin like 1"/>
    <property type="match status" value="1"/>
</dbReference>
<dbReference type="PROSITE" id="PS00674">
    <property type="entry name" value="AAA"/>
    <property type="match status" value="1"/>
</dbReference>
<dbReference type="EMBL" id="AE016817">
    <property type="protein sequence ID" value="AAS51811.2"/>
    <property type="molecule type" value="Genomic_DNA"/>
</dbReference>
<dbReference type="GO" id="GO:0016887">
    <property type="term" value="F:ATP hydrolysis activity"/>
    <property type="evidence" value="ECO:0000318"/>
    <property type="project" value="GO_Central"/>
</dbReference>
<dbReference type="PANTHER" id="PTHR23074">
    <property type="entry name" value="AAA DOMAIN-CONTAINING"/>
    <property type="match status" value="1"/>
</dbReference>
<dbReference type="FunCoup" id="Q75AN1">
    <property type="interactions" value="91"/>
</dbReference>
<dbReference type="InterPro" id="IPR015415">
    <property type="entry name" value="Spast_Vps4_C"/>
</dbReference>
<feature type="region of interest" description="Disordered" evidence="4">
    <location>
        <begin position="188"/>
        <end position="220"/>
    </location>
</feature>
<evidence type="ECO:0000313" key="6">
    <source>
        <dbReference type="EMBL" id="AAS51811.2"/>
    </source>
</evidence>
<feature type="domain" description="AAA+ ATPase" evidence="5">
    <location>
        <begin position="488"/>
        <end position="633"/>
    </location>
</feature>
<dbReference type="eggNOG" id="KOG0740">
    <property type="taxonomic scope" value="Eukaryota"/>
</dbReference>
<dbReference type="GeneID" id="4620130"/>